<keyword evidence="3" id="KW-1185">Reference proteome</keyword>
<comment type="caution">
    <text evidence="2">The sequence shown here is derived from an EMBL/GenBank/DDBJ whole genome shotgun (WGS) entry which is preliminary data.</text>
</comment>
<sequence>MDLEDARQRSASQNSLHSSHRSHGKPGNHVHSLPPSQRRPFRGVHETSTLLRSPGPLESMLKTTTETGDIGIFSINPTPPSVTYHHPPRPRPNFGDASLSRPHSRGLEDGFMYDDRKALPSYRDTTSEIISLYGSSTQPSYSRSELFTGPTGQHSTQVTVDRRLFLCGLISTDQLPHCPRDRLLVCTTMDLGLNLDPNLGIILDLIPDLIVLELPIR</sequence>
<evidence type="ECO:0000313" key="3">
    <source>
        <dbReference type="Proteomes" id="UP001498476"/>
    </source>
</evidence>
<feature type="region of interest" description="Disordered" evidence="1">
    <location>
        <begin position="69"/>
        <end position="112"/>
    </location>
</feature>
<feature type="compositionally biased region" description="Basic residues" evidence="1">
    <location>
        <begin position="18"/>
        <end position="28"/>
    </location>
</feature>
<feature type="region of interest" description="Disordered" evidence="1">
    <location>
        <begin position="1"/>
        <end position="41"/>
    </location>
</feature>
<evidence type="ECO:0000313" key="2">
    <source>
        <dbReference type="EMBL" id="KAK7421899.1"/>
    </source>
</evidence>
<accession>A0ABR1HL97</accession>
<name>A0ABR1HL97_9HYPO</name>
<dbReference type="Proteomes" id="UP001498476">
    <property type="component" value="Unassembled WGS sequence"/>
</dbReference>
<reference evidence="2 3" key="1">
    <citation type="journal article" date="2025" name="Microbiol. Resour. Announc.">
        <title>Draft genome sequences for Neonectria magnoliae and Neonectria punicea, canker pathogens of Liriodendron tulipifera and Acer saccharum in West Virginia.</title>
        <authorList>
            <person name="Petronek H.M."/>
            <person name="Kasson M.T."/>
            <person name="Metheny A.M."/>
            <person name="Stauder C.M."/>
            <person name="Lovett B."/>
            <person name="Lynch S.C."/>
            <person name="Garnas J.R."/>
            <person name="Kasson L.R."/>
            <person name="Stajich J.E."/>
        </authorList>
    </citation>
    <scope>NUCLEOTIDE SEQUENCE [LARGE SCALE GENOMIC DNA]</scope>
    <source>
        <strain evidence="2 3">NRRL 64653</strain>
    </source>
</reference>
<proteinExistence type="predicted"/>
<evidence type="ECO:0000256" key="1">
    <source>
        <dbReference type="SAM" id="MobiDB-lite"/>
    </source>
</evidence>
<organism evidence="2 3">
    <name type="scientific">Neonectria punicea</name>
    <dbReference type="NCBI Taxonomy" id="979145"/>
    <lineage>
        <taxon>Eukaryota</taxon>
        <taxon>Fungi</taxon>
        <taxon>Dikarya</taxon>
        <taxon>Ascomycota</taxon>
        <taxon>Pezizomycotina</taxon>
        <taxon>Sordariomycetes</taxon>
        <taxon>Hypocreomycetidae</taxon>
        <taxon>Hypocreales</taxon>
        <taxon>Nectriaceae</taxon>
        <taxon>Neonectria</taxon>
    </lineage>
</organism>
<dbReference type="EMBL" id="JAZAVJ010000019">
    <property type="protein sequence ID" value="KAK7421899.1"/>
    <property type="molecule type" value="Genomic_DNA"/>
</dbReference>
<protein>
    <submittedName>
        <fullName evidence="2">Uncharacterized protein</fullName>
    </submittedName>
</protein>
<gene>
    <name evidence="2" type="ORF">QQX98_001893</name>
</gene>